<evidence type="ECO:0000256" key="6">
    <source>
        <dbReference type="ARBA" id="ARBA00023001"/>
    </source>
</evidence>
<evidence type="ECO:0000256" key="15">
    <source>
        <dbReference type="ARBA" id="ARBA00047174"/>
    </source>
</evidence>
<keyword evidence="12" id="KW-0624">Polysaccharide degradation</keyword>
<dbReference type="Gene3D" id="2.70.50.70">
    <property type="match status" value="1"/>
</dbReference>
<evidence type="ECO:0000256" key="9">
    <source>
        <dbReference type="ARBA" id="ARBA00023033"/>
    </source>
</evidence>
<feature type="region of interest" description="Disordered" evidence="16">
    <location>
        <begin position="234"/>
        <end position="285"/>
    </location>
</feature>
<keyword evidence="11" id="KW-0119">Carbohydrate metabolism</keyword>
<comment type="catalytic activity">
    <reaction evidence="14">
        <text>[(1-&gt;4)-beta-D-glucosyl]n+m + reduced acceptor + O2 = 4-dehydro-beta-D-glucosyl-[(1-&gt;4)-beta-D-glucosyl]n-1 + [(1-&gt;4)-beta-D-glucosyl]m + acceptor + H2O.</text>
        <dbReference type="EC" id="1.14.99.56"/>
    </reaction>
</comment>
<dbReference type="GO" id="GO:0005576">
    <property type="term" value="C:extracellular region"/>
    <property type="evidence" value="ECO:0007669"/>
    <property type="project" value="UniProtKB-SubCell"/>
</dbReference>
<feature type="chain" id="PRO_5041899858" description="lytic cellulose monooxygenase (C4-dehydrogenating)" evidence="17">
    <location>
        <begin position="20"/>
        <end position="326"/>
    </location>
</feature>
<evidence type="ECO:0000256" key="12">
    <source>
        <dbReference type="ARBA" id="ARBA00023326"/>
    </source>
</evidence>
<keyword evidence="7" id="KW-0560">Oxidoreductase</keyword>
<keyword evidence="10" id="KW-1015">Disulfide bond</keyword>
<dbReference type="Pfam" id="PF03443">
    <property type="entry name" value="AA9"/>
    <property type="match status" value="1"/>
</dbReference>
<evidence type="ECO:0000256" key="3">
    <source>
        <dbReference type="ARBA" id="ARBA00022525"/>
    </source>
</evidence>
<keyword evidence="8" id="KW-0186">Copper</keyword>
<keyword evidence="19" id="KW-0378">Hydrolase</keyword>
<comment type="similarity">
    <text evidence="13">Belongs to the polysaccharide monooxygenase AA9 family.</text>
</comment>
<dbReference type="InterPro" id="IPR005103">
    <property type="entry name" value="AA9_LPMO"/>
</dbReference>
<dbReference type="PANTHER" id="PTHR33353">
    <property type="entry name" value="PUTATIVE (AFU_ORTHOLOGUE AFUA_1G12560)-RELATED"/>
    <property type="match status" value="1"/>
</dbReference>
<keyword evidence="5 17" id="KW-0732">Signal</keyword>
<dbReference type="PANTHER" id="PTHR33353:SF10">
    <property type="entry name" value="ENDO-BETA-1,4-GLUCANASE D"/>
    <property type="match status" value="1"/>
</dbReference>
<dbReference type="AlphaFoldDB" id="A0AAD7DGD3"/>
<proteinExistence type="inferred from homology"/>
<evidence type="ECO:0000256" key="10">
    <source>
        <dbReference type="ARBA" id="ARBA00023157"/>
    </source>
</evidence>
<comment type="caution">
    <text evidence="19">The sequence shown here is derived from an EMBL/GenBank/DDBJ whole genome shotgun (WGS) entry which is preliminary data.</text>
</comment>
<evidence type="ECO:0000256" key="1">
    <source>
        <dbReference type="ARBA" id="ARBA00001973"/>
    </source>
</evidence>
<dbReference type="Proteomes" id="UP001221757">
    <property type="component" value="Unassembled WGS sequence"/>
</dbReference>
<feature type="signal peptide" evidence="17">
    <location>
        <begin position="1"/>
        <end position="19"/>
    </location>
</feature>
<dbReference type="EMBL" id="JARKIE010000061">
    <property type="protein sequence ID" value="KAJ7691042.1"/>
    <property type="molecule type" value="Genomic_DNA"/>
</dbReference>
<gene>
    <name evidence="19" type="ORF">B0H17DRAFT_1201382</name>
</gene>
<dbReference type="EC" id="1.14.99.56" evidence="15"/>
<evidence type="ECO:0000256" key="8">
    <source>
        <dbReference type="ARBA" id="ARBA00023008"/>
    </source>
</evidence>
<evidence type="ECO:0000256" key="2">
    <source>
        <dbReference type="ARBA" id="ARBA00004613"/>
    </source>
</evidence>
<evidence type="ECO:0000256" key="11">
    <source>
        <dbReference type="ARBA" id="ARBA00023277"/>
    </source>
</evidence>
<sequence length="326" mass="33592">MKSFSVLVAAATLVAKVSAHYTWPQLIVGGVNTSTWQYVRETNNWQDLNPLTDVTSTDVRCYSSLESGTASTVTVAAGSTVGFTVVGNPSNLYHDGVLNVYMAKAPAGTDVASWDGSGDVWFKVYQIPAIADGITITFPSTGLTEATFPIPAALPSGQYLIRIEHIALHVASSFGGAQFYIACAQVQVTNGGTGTPGPLVAFPGAYTGNEPGILINIYYPIPTSYVQPGPPVWPASGSGSPAPPVSSTTVSSTKASSTVAPPTTTTASTTTFTTKTTTSAPASGTGAAEFAQCGGQGWAGATAWHLPQLSLAPFTCHVVNGMIVDF</sequence>
<dbReference type="InterPro" id="IPR049892">
    <property type="entry name" value="AA9"/>
</dbReference>
<protein>
    <recommendedName>
        <fullName evidence="15">lytic cellulose monooxygenase (C4-dehydrogenating)</fullName>
        <ecNumber evidence="15">1.14.99.56</ecNumber>
    </recommendedName>
</protein>
<evidence type="ECO:0000256" key="7">
    <source>
        <dbReference type="ARBA" id="ARBA00023002"/>
    </source>
</evidence>
<keyword evidence="6" id="KW-0136">Cellulose degradation</keyword>
<evidence type="ECO:0000256" key="5">
    <source>
        <dbReference type="ARBA" id="ARBA00022729"/>
    </source>
</evidence>
<evidence type="ECO:0000313" key="20">
    <source>
        <dbReference type="Proteomes" id="UP001221757"/>
    </source>
</evidence>
<name>A0AAD7DGD3_MYCRO</name>
<evidence type="ECO:0000256" key="14">
    <source>
        <dbReference type="ARBA" id="ARBA00045077"/>
    </source>
</evidence>
<comment type="cofactor">
    <cofactor evidence="1">
        <name>Cu(2+)</name>
        <dbReference type="ChEBI" id="CHEBI:29036"/>
    </cofactor>
</comment>
<keyword evidence="9" id="KW-0503">Monooxygenase</keyword>
<evidence type="ECO:0000256" key="17">
    <source>
        <dbReference type="SAM" id="SignalP"/>
    </source>
</evidence>
<organism evidence="19 20">
    <name type="scientific">Mycena rosella</name>
    <name type="common">Pink bonnet</name>
    <name type="synonym">Agaricus rosellus</name>
    <dbReference type="NCBI Taxonomy" id="1033263"/>
    <lineage>
        <taxon>Eukaryota</taxon>
        <taxon>Fungi</taxon>
        <taxon>Dikarya</taxon>
        <taxon>Basidiomycota</taxon>
        <taxon>Agaricomycotina</taxon>
        <taxon>Agaricomycetes</taxon>
        <taxon>Agaricomycetidae</taxon>
        <taxon>Agaricales</taxon>
        <taxon>Marasmiineae</taxon>
        <taxon>Mycenaceae</taxon>
        <taxon>Mycena</taxon>
    </lineage>
</organism>
<dbReference type="CDD" id="cd21175">
    <property type="entry name" value="LPMO_AA9"/>
    <property type="match status" value="1"/>
</dbReference>
<evidence type="ECO:0000256" key="16">
    <source>
        <dbReference type="SAM" id="MobiDB-lite"/>
    </source>
</evidence>
<dbReference type="GO" id="GO:0046872">
    <property type="term" value="F:metal ion binding"/>
    <property type="evidence" value="ECO:0007669"/>
    <property type="project" value="UniProtKB-KW"/>
</dbReference>
<comment type="subcellular location">
    <subcellularLocation>
        <location evidence="2">Secreted</location>
    </subcellularLocation>
</comment>
<keyword evidence="3" id="KW-0964">Secreted</keyword>
<accession>A0AAD7DGD3</accession>
<feature type="domain" description="Auxiliary Activity family 9 catalytic" evidence="18">
    <location>
        <begin position="20"/>
        <end position="225"/>
    </location>
</feature>
<dbReference type="GO" id="GO:0004497">
    <property type="term" value="F:monooxygenase activity"/>
    <property type="evidence" value="ECO:0007669"/>
    <property type="project" value="UniProtKB-KW"/>
</dbReference>
<keyword evidence="20" id="KW-1185">Reference proteome</keyword>
<evidence type="ECO:0000259" key="18">
    <source>
        <dbReference type="Pfam" id="PF03443"/>
    </source>
</evidence>
<dbReference type="GO" id="GO:0016787">
    <property type="term" value="F:hydrolase activity"/>
    <property type="evidence" value="ECO:0007669"/>
    <property type="project" value="UniProtKB-KW"/>
</dbReference>
<dbReference type="GO" id="GO:0030245">
    <property type="term" value="P:cellulose catabolic process"/>
    <property type="evidence" value="ECO:0007669"/>
    <property type="project" value="UniProtKB-KW"/>
</dbReference>
<reference evidence="19" key="1">
    <citation type="submission" date="2023-03" db="EMBL/GenBank/DDBJ databases">
        <title>Massive genome expansion in bonnet fungi (Mycena s.s.) driven by repeated elements and novel gene families across ecological guilds.</title>
        <authorList>
            <consortium name="Lawrence Berkeley National Laboratory"/>
            <person name="Harder C.B."/>
            <person name="Miyauchi S."/>
            <person name="Viragh M."/>
            <person name="Kuo A."/>
            <person name="Thoen E."/>
            <person name="Andreopoulos B."/>
            <person name="Lu D."/>
            <person name="Skrede I."/>
            <person name="Drula E."/>
            <person name="Henrissat B."/>
            <person name="Morin E."/>
            <person name="Kohler A."/>
            <person name="Barry K."/>
            <person name="LaButti K."/>
            <person name="Morin E."/>
            <person name="Salamov A."/>
            <person name="Lipzen A."/>
            <person name="Mereny Z."/>
            <person name="Hegedus B."/>
            <person name="Baldrian P."/>
            <person name="Stursova M."/>
            <person name="Weitz H."/>
            <person name="Taylor A."/>
            <person name="Grigoriev I.V."/>
            <person name="Nagy L.G."/>
            <person name="Martin F."/>
            <person name="Kauserud H."/>
        </authorList>
    </citation>
    <scope>NUCLEOTIDE SEQUENCE</scope>
    <source>
        <strain evidence="19">CBHHK067</strain>
    </source>
</reference>
<evidence type="ECO:0000313" key="19">
    <source>
        <dbReference type="EMBL" id="KAJ7691042.1"/>
    </source>
</evidence>
<evidence type="ECO:0000256" key="13">
    <source>
        <dbReference type="ARBA" id="ARBA00044502"/>
    </source>
</evidence>
<evidence type="ECO:0000256" key="4">
    <source>
        <dbReference type="ARBA" id="ARBA00022723"/>
    </source>
</evidence>
<keyword evidence="4" id="KW-0479">Metal-binding</keyword>